<dbReference type="GO" id="GO:0050660">
    <property type="term" value="F:flavin adenine dinucleotide binding"/>
    <property type="evidence" value="ECO:0007669"/>
    <property type="project" value="InterPro"/>
</dbReference>
<dbReference type="PIRSF" id="PIRSF016578">
    <property type="entry name" value="HsaA"/>
    <property type="match status" value="1"/>
</dbReference>
<evidence type="ECO:0000256" key="3">
    <source>
        <dbReference type="ARBA" id="ARBA00005198"/>
    </source>
</evidence>
<dbReference type="Gene3D" id="1.20.140.10">
    <property type="entry name" value="Butyryl-CoA Dehydrogenase, subunit A, domain 3"/>
    <property type="match status" value="1"/>
</dbReference>
<evidence type="ECO:0000256" key="1">
    <source>
        <dbReference type="ARBA" id="ARBA00001974"/>
    </source>
</evidence>
<dbReference type="FunFam" id="1.10.540.10:FF:000012">
    <property type="entry name" value="Acyl-CoA dehydrogenase short/branched chain"/>
    <property type="match status" value="1"/>
</dbReference>
<evidence type="ECO:0000256" key="18">
    <source>
        <dbReference type="ARBA" id="ARBA00041537"/>
    </source>
</evidence>
<dbReference type="GO" id="GO:0046395">
    <property type="term" value="P:carboxylic acid catabolic process"/>
    <property type="evidence" value="ECO:0007669"/>
    <property type="project" value="UniProtKB-ARBA"/>
</dbReference>
<evidence type="ECO:0000256" key="12">
    <source>
        <dbReference type="ARBA" id="ARBA00023002"/>
    </source>
</evidence>
<evidence type="ECO:0000256" key="16">
    <source>
        <dbReference type="ARBA" id="ARBA00039036"/>
    </source>
</evidence>
<evidence type="ECO:0000256" key="15">
    <source>
        <dbReference type="ARBA" id="ARBA00037895"/>
    </source>
</evidence>
<dbReference type="InterPro" id="IPR046373">
    <property type="entry name" value="Acyl-CoA_Oxase/DH_mid-dom_sf"/>
</dbReference>
<dbReference type="VEuPathDB" id="CryptoDB:Vbra_1722"/>
<dbReference type="InterPro" id="IPR009075">
    <property type="entry name" value="AcylCo_DH/oxidase_C"/>
</dbReference>
<keyword evidence="12 27" id="KW-0560">Oxidoreductase</keyword>
<dbReference type="FunFam" id="1.20.140.10:FF:000002">
    <property type="entry name" value="Acyl-CoA dehydrogenase short/branched chain"/>
    <property type="match status" value="1"/>
</dbReference>
<dbReference type="InterPro" id="IPR037069">
    <property type="entry name" value="AcylCoA_DH/ox_N_sf"/>
</dbReference>
<keyword evidence="32" id="KW-1185">Reference proteome</keyword>
<dbReference type="GO" id="GO:0006631">
    <property type="term" value="P:fatty acid metabolic process"/>
    <property type="evidence" value="ECO:0007669"/>
    <property type="project" value="UniProtKB-KW"/>
</dbReference>
<dbReference type="Proteomes" id="UP000041254">
    <property type="component" value="Unassembled WGS sequence"/>
</dbReference>
<evidence type="ECO:0000256" key="23">
    <source>
        <dbReference type="ARBA" id="ARBA00049096"/>
    </source>
</evidence>
<evidence type="ECO:0000313" key="31">
    <source>
        <dbReference type="EMBL" id="CEM02159.1"/>
    </source>
</evidence>
<dbReference type="EMBL" id="CDMY01000319">
    <property type="protein sequence ID" value="CEM02159.1"/>
    <property type="molecule type" value="Genomic_DNA"/>
</dbReference>
<dbReference type="FunFam" id="2.40.110.10:FF:000001">
    <property type="entry name" value="Acyl-CoA dehydrogenase, mitochondrial"/>
    <property type="match status" value="1"/>
</dbReference>
<dbReference type="OrthoDB" id="9988775at2759"/>
<comment type="pathway">
    <text evidence="3">Lipid metabolism; mitochondrial fatty acid beta-oxidation.</text>
</comment>
<dbReference type="Gene3D" id="2.40.110.10">
    <property type="entry name" value="Butyryl-CoA Dehydrogenase, subunit A, domain 2"/>
    <property type="match status" value="1"/>
</dbReference>
<comment type="catalytic activity">
    <reaction evidence="20">
        <text>2-methylbutanoyl-CoA + oxidized [electron-transfer flavoprotein] + H(+) = (2E)-2-methylbut-2-enoyl-CoA + reduced [electron-transfer flavoprotein]</text>
        <dbReference type="Rhea" id="RHEA:43780"/>
        <dbReference type="Rhea" id="RHEA-COMP:10685"/>
        <dbReference type="Rhea" id="RHEA-COMP:10686"/>
        <dbReference type="ChEBI" id="CHEBI:15378"/>
        <dbReference type="ChEBI" id="CHEBI:57336"/>
        <dbReference type="ChEBI" id="CHEBI:57337"/>
        <dbReference type="ChEBI" id="CHEBI:57692"/>
        <dbReference type="ChEBI" id="CHEBI:58307"/>
        <dbReference type="EC" id="1.3.8.5"/>
    </reaction>
    <physiologicalReaction direction="left-to-right" evidence="20">
        <dbReference type="Rhea" id="RHEA:43781"/>
    </physiologicalReaction>
</comment>
<feature type="domain" description="Acyl-CoA dehydrogenase/oxidase N-terminal" evidence="30">
    <location>
        <begin position="23"/>
        <end position="133"/>
    </location>
</feature>
<comment type="cofactor">
    <cofactor evidence="1 27">
        <name>FAD</name>
        <dbReference type="ChEBI" id="CHEBI:57692"/>
    </cofactor>
</comment>
<reference evidence="31 32" key="1">
    <citation type="submission" date="2014-11" db="EMBL/GenBank/DDBJ databases">
        <authorList>
            <person name="Zhu J."/>
            <person name="Qi W."/>
            <person name="Song R."/>
        </authorList>
    </citation>
    <scope>NUCLEOTIDE SEQUENCE [LARGE SCALE GENOMIC DNA]</scope>
</reference>
<feature type="domain" description="Acyl-CoA dehydrogenase/oxidase C-terminal" evidence="28">
    <location>
        <begin position="245"/>
        <end position="391"/>
    </location>
</feature>
<comment type="subcellular location">
    <subcellularLocation>
        <location evidence="2">Mitochondrion matrix</location>
    </subcellularLocation>
</comment>
<evidence type="ECO:0000256" key="17">
    <source>
        <dbReference type="ARBA" id="ARBA00039850"/>
    </source>
</evidence>
<evidence type="ECO:0000256" key="25">
    <source>
        <dbReference type="ARBA" id="ARBA00049552"/>
    </source>
</evidence>
<gene>
    <name evidence="31" type="ORF">Vbra_1722</name>
</gene>
<dbReference type="EC" id="1.3.8.5" evidence="16"/>
<dbReference type="InterPro" id="IPR009100">
    <property type="entry name" value="AcylCoA_DH/oxidase_NM_dom_sf"/>
</dbReference>
<dbReference type="Pfam" id="PF02771">
    <property type="entry name" value="Acyl-CoA_dh_N"/>
    <property type="match status" value="1"/>
</dbReference>
<feature type="domain" description="Acyl-CoA oxidase/dehydrogenase middle" evidence="29">
    <location>
        <begin position="138"/>
        <end position="233"/>
    </location>
</feature>
<keyword evidence="6" id="KW-0597">Phosphoprotein</keyword>
<evidence type="ECO:0000259" key="28">
    <source>
        <dbReference type="Pfam" id="PF00441"/>
    </source>
</evidence>
<dbReference type="AlphaFoldDB" id="A0A0G4EUN4"/>
<evidence type="ECO:0000256" key="27">
    <source>
        <dbReference type="RuleBase" id="RU362125"/>
    </source>
</evidence>
<evidence type="ECO:0000256" key="9">
    <source>
        <dbReference type="ARBA" id="ARBA00022832"/>
    </source>
</evidence>
<organism evidence="31 32">
    <name type="scientific">Vitrella brassicaformis (strain CCMP3155)</name>
    <dbReference type="NCBI Taxonomy" id="1169540"/>
    <lineage>
        <taxon>Eukaryota</taxon>
        <taxon>Sar</taxon>
        <taxon>Alveolata</taxon>
        <taxon>Colpodellida</taxon>
        <taxon>Vitrellaceae</taxon>
        <taxon>Vitrella</taxon>
    </lineage>
</organism>
<proteinExistence type="inferred from homology"/>
<evidence type="ECO:0000256" key="7">
    <source>
        <dbReference type="ARBA" id="ARBA00022630"/>
    </source>
</evidence>
<accession>A0A0G4EUN4</accession>
<evidence type="ECO:0000256" key="2">
    <source>
        <dbReference type="ARBA" id="ARBA00004305"/>
    </source>
</evidence>
<evidence type="ECO:0000313" key="32">
    <source>
        <dbReference type="Proteomes" id="UP000041254"/>
    </source>
</evidence>
<evidence type="ECO:0000259" key="30">
    <source>
        <dbReference type="Pfam" id="PF02771"/>
    </source>
</evidence>
<name>A0A0G4EUN4_VITBC</name>
<dbReference type="InParanoid" id="A0A0G4EUN4"/>
<evidence type="ECO:0000256" key="8">
    <source>
        <dbReference type="ARBA" id="ARBA00022827"/>
    </source>
</evidence>
<evidence type="ECO:0000256" key="6">
    <source>
        <dbReference type="ARBA" id="ARBA00022553"/>
    </source>
</evidence>
<dbReference type="Gene3D" id="1.10.540.10">
    <property type="entry name" value="Acyl-CoA dehydrogenase/oxidase, N-terminal domain"/>
    <property type="match status" value="1"/>
</dbReference>
<dbReference type="SUPFAM" id="SSF47203">
    <property type="entry name" value="Acyl-CoA dehydrogenase C-terminal domain-like"/>
    <property type="match status" value="1"/>
</dbReference>
<evidence type="ECO:0000256" key="10">
    <source>
        <dbReference type="ARBA" id="ARBA00022946"/>
    </source>
</evidence>
<evidence type="ECO:0000256" key="5">
    <source>
        <dbReference type="ARBA" id="ARBA00011881"/>
    </source>
</evidence>
<dbReference type="PROSITE" id="PS00072">
    <property type="entry name" value="ACYL_COA_DH_1"/>
    <property type="match status" value="1"/>
</dbReference>
<comment type="subunit">
    <text evidence="5">Homotetramer.</text>
</comment>
<dbReference type="OMA" id="DAMFSYC"/>
<evidence type="ECO:0000256" key="13">
    <source>
        <dbReference type="ARBA" id="ARBA00023098"/>
    </source>
</evidence>
<dbReference type="Pfam" id="PF00441">
    <property type="entry name" value="Acyl-CoA_dh_1"/>
    <property type="match status" value="1"/>
</dbReference>
<evidence type="ECO:0000256" key="14">
    <source>
        <dbReference type="ARBA" id="ARBA00023128"/>
    </source>
</evidence>
<dbReference type="Pfam" id="PF02770">
    <property type="entry name" value="Acyl-CoA_dh_M"/>
    <property type="match status" value="1"/>
</dbReference>
<evidence type="ECO:0000256" key="22">
    <source>
        <dbReference type="ARBA" id="ARBA00048592"/>
    </source>
</evidence>
<dbReference type="PANTHER" id="PTHR43884:SF1">
    <property type="entry name" value="SHORT_BRANCHED CHAIN SPECIFIC ACYL-COA DEHYDROGENASE, MITOCHONDRIAL"/>
    <property type="match status" value="1"/>
</dbReference>
<evidence type="ECO:0000256" key="21">
    <source>
        <dbReference type="ARBA" id="ARBA00048307"/>
    </source>
</evidence>
<keyword evidence="7 27" id="KW-0285">Flavoprotein</keyword>
<comment type="catalytic activity">
    <reaction evidence="25">
        <text>(2S)-2-methylbutanoyl-CoA + oxidized [electron-transfer flavoprotein] + H(+) = (2E)-2-methylbut-2-enoyl-CoA + reduced [electron-transfer flavoprotein]</text>
        <dbReference type="Rhea" id="RHEA:48256"/>
        <dbReference type="Rhea" id="RHEA-COMP:10685"/>
        <dbReference type="Rhea" id="RHEA-COMP:10686"/>
        <dbReference type="ChEBI" id="CHEBI:15378"/>
        <dbReference type="ChEBI" id="CHEBI:57337"/>
        <dbReference type="ChEBI" id="CHEBI:57692"/>
        <dbReference type="ChEBI" id="CHEBI:58307"/>
        <dbReference type="ChEBI" id="CHEBI:88166"/>
    </reaction>
    <physiologicalReaction direction="left-to-right" evidence="25">
        <dbReference type="Rhea" id="RHEA:48257"/>
    </physiologicalReaction>
</comment>
<keyword evidence="9" id="KW-0276">Fatty acid metabolism</keyword>
<sequence length="400" mass="43787">MAVPCARQAARCFSSRQPLTVFSEDQRMLQETVRKFAVEQIGPLVHKMDEQSAFDPSIVPALFEQGLMGVEIPAEYDGSAMGFVEACLVVEEIARVDPAVAVMVDIHNTLINRCLYVFGTDEQKKEYLPKLATNTVGSFCLSEAGSGSDAFALQARAREVDNGYRITGVKQWISNSKEAGLFIVFATVDPAKRHRGITAFLVDAGTPGLEIGQKYDKLGIRASSTCEVILNDVFVPRGKVLGNVGEGYKVAIESLNEGRIGIAAQMVGLAQGAYDVALPYIHDRKQFGSRIADFQGMKFQYAEARMELEAARLLVYNAAALKEANMPFTAEAAMAKLYAGRVAERIASQCIEWLGGYGFTKDYAVEKFFRDSKIGSIYEGTSNIQLETIAKLIQADYKSS</sequence>
<keyword evidence="14" id="KW-0496">Mitochondrion</keyword>
<comment type="catalytic activity">
    <reaction evidence="22">
        <text>(2R)-2-methylbutanoyl-CoA + oxidized [electron-transfer flavoprotein] + H(+) = ethylacryloyl-CoA + reduced [electron-transfer flavoprotein]</text>
        <dbReference type="Rhea" id="RHEA:65296"/>
        <dbReference type="Rhea" id="RHEA-COMP:10685"/>
        <dbReference type="Rhea" id="RHEA-COMP:10686"/>
        <dbReference type="ChEBI" id="CHEBI:15378"/>
        <dbReference type="ChEBI" id="CHEBI:57692"/>
        <dbReference type="ChEBI" id="CHEBI:58307"/>
        <dbReference type="ChEBI" id="CHEBI:156439"/>
        <dbReference type="ChEBI" id="CHEBI:156440"/>
    </reaction>
    <physiologicalReaction direction="left-to-right" evidence="22">
        <dbReference type="Rhea" id="RHEA:65297"/>
    </physiologicalReaction>
</comment>
<dbReference type="InterPro" id="IPR006091">
    <property type="entry name" value="Acyl-CoA_Oxase/DH_mid-dom"/>
</dbReference>
<evidence type="ECO:0000256" key="20">
    <source>
        <dbReference type="ARBA" id="ARBA00048235"/>
    </source>
</evidence>
<evidence type="ECO:0000256" key="4">
    <source>
        <dbReference type="ARBA" id="ARBA00009347"/>
    </source>
</evidence>
<dbReference type="InterPro" id="IPR036250">
    <property type="entry name" value="AcylCo_DH-like_C"/>
</dbReference>
<dbReference type="SUPFAM" id="SSF56645">
    <property type="entry name" value="Acyl-CoA dehydrogenase NM domain-like"/>
    <property type="match status" value="1"/>
</dbReference>
<evidence type="ECO:0000256" key="19">
    <source>
        <dbReference type="ARBA" id="ARBA00042821"/>
    </source>
</evidence>
<dbReference type="GO" id="GO:0005759">
    <property type="term" value="C:mitochondrial matrix"/>
    <property type="evidence" value="ECO:0007669"/>
    <property type="project" value="UniProtKB-SubCell"/>
</dbReference>
<comment type="catalytic activity">
    <reaction evidence="24">
        <text>hexanoyl-CoA + oxidized [electron-transfer flavoprotein] + H(+) = (2E)-hexenoyl-CoA + reduced [electron-transfer flavoprotein]</text>
        <dbReference type="Rhea" id="RHEA:43464"/>
        <dbReference type="Rhea" id="RHEA-COMP:10685"/>
        <dbReference type="Rhea" id="RHEA-COMP:10686"/>
        <dbReference type="ChEBI" id="CHEBI:15378"/>
        <dbReference type="ChEBI" id="CHEBI:57692"/>
        <dbReference type="ChEBI" id="CHEBI:58307"/>
        <dbReference type="ChEBI" id="CHEBI:62077"/>
        <dbReference type="ChEBI" id="CHEBI:62620"/>
    </reaction>
    <physiologicalReaction direction="left-to-right" evidence="24">
        <dbReference type="Rhea" id="RHEA:43465"/>
    </physiologicalReaction>
</comment>
<evidence type="ECO:0000256" key="26">
    <source>
        <dbReference type="ARBA" id="ARBA00051903"/>
    </source>
</evidence>
<keyword evidence="13" id="KW-0443">Lipid metabolism</keyword>
<dbReference type="GO" id="GO:0003853">
    <property type="term" value="F:short-chain 2-methyl fatty acyl-CoA dehydrogenase activity"/>
    <property type="evidence" value="ECO:0007669"/>
    <property type="project" value="UniProtKB-EC"/>
</dbReference>
<keyword evidence="8 27" id="KW-0274">FAD</keyword>
<comment type="catalytic activity">
    <reaction evidence="21">
        <text>valproyl-CoA + oxidized [electron-transfer flavoprotein] + H(+) = (2E)-2-propylpent-2-enoyl-CoA + reduced [electron-transfer flavoprotein]</text>
        <dbReference type="Rhea" id="RHEA:65344"/>
        <dbReference type="Rhea" id="RHEA-COMP:10685"/>
        <dbReference type="Rhea" id="RHEA-COMP:10686"/>
        <dbReference type="ChEBI" id="CHEBI:15378"/>
        <dbReference type="ChEBI" id="CHEBI:57692"/>
        <dbReference type="ChEBI" id="CHEBI:58307"/>
        <dbReference type="ChEBI" id="CHEBI:156457"/>
        <dbReference type="ChEBI" id="CHEBI:156458"/>
    </reaction>
    <physiologicalReaction direction="left-to-right" evidence="21">
        <dbReference type="Rhea" id="RHEA:65345"/>
    </physiologicalReaction>
</comment>
<dbReference type="InterPro" id="IPR006089">
    <property type="entry name" value="Acyl-CoA_DH_CS"/>
</dbReference>
<dbReference type="InterPro" id="IPR013786">
    <property type="entry name" value="AcylCoA_DH/ox_N"/>
</dbReference>
<dbReference type="PANTHER" id="PTHR43884">
    <property type="entry name" value="ACYL-COA DEHYDROGENASE"/>
    <property type="match status" value="1"/>
</dbReference>
<evidence type="ECO:0000259" key="29">
    <source>
        <dbReference type="Pfam" id="PF02770"/>
    </source>
</evidence>
<comment type="pathway">
    <text evidence="15">Amino-acid degradation; L-isoleucine degradation.</text>
</comment>
<comment type="similarity">
    <text evidence="4 27">Belongs to the acyl-CoA dehydrogenase family.</text>
</comment>
<dbReference type="PhylomeDB" id="A0A0G4EUN4"/>
<keyword evidence="11" id="KW-0007">Acetylation</keyword>
<evidence type="ECO:0000256" key="24">
    <source>
        <dbReference type="ARBA" id="ARBA00049192"/>
    </source>
</evidence>
<keyword evidence="10" id="KW-0809">Transit peptide</keyword>
<evidence type="ECO:0000256" key="11">
    <source>
        <dbReference type="ARBA" id="ARBA00022990"/>
    </source>
</evidence>
<dbReference type="STRING" id="1169540.A0A0G4EUN4"/>
<protein>
    <recommendedName>
        <fullName evidence="17">Short/branched chain specific acyl-CoA dehydrogenase, mitochondrial</fullName>
        <ecNumber evidence="16">1.3.8.5</ecNumber>
    </recommendedName>
    <alternativeName>
        <fullName evidence="19">2-methyl branched chain acyl-CoA dehydrogenase</fullName>
    </alternativeName>
    <alternativeName>
        <fullName evidence="18">2-methylbutyryl-coenzyme A dehydrogenase</fullName>
    </alternativeName>
</protein>
<comment type="catalytic activity">
    <reaction evidence="23">
        <text>butanoyl-CoA + oxidized [electron-transfer flavoprotein] + H(+) = (2E)-butenoyl-CoA + reduced [electron-transfer flavoprotein]</text>
        <dbReference type="Rhea" id="RHEA:24004"/>
        <dbReference type="Rhea" id="RHEA-COMP:10685"/>
        <dbReference type="Rhea" id="RHEA-COMP:10686"/>
        <dbReference type="ChEBI" id="CHEBI:15378"/>
        <dbReference type="ChEBI" id="CHEBI:57332"/>
        <dbReference type="ChEBI" id="CHEBI:57371"/>
        <dbReference type="ChEBI" id="CHEBI:57692"/>
        <dbReference type="ChEBI" id="CHEBI:58307"/>
    </reaction>
    <physiologicalReaction direction="left-to-right" evidence="23">
        <dbReference type="Rhea" id="RHEA:24005"/>
    </physiologicalReaction>
</comment>
<dbReference type="PROSITE" id="PS00073">
    <property type="entry name" value="ACYL_COA_DH_2"/>
    <property type="match status" value="1"/>
</dbReference>
<comment type="catalytic activity">
    <reaction evidence="26">
        <text>2-methylpropanoyl-CoA + oxidized [electron-transfer flavoprotein] + H(+) = 2-methylpropenoyl-CoA + reduced [electron-transfer flavoprotein]</text>
        <dbReference type="Rhea" id="RHEA:44180"/>
        <dbReference type="Rhea" id="RHEA-COMP:10685"/>
        <dbReference type="Rhea" id="RHEA-COMP:10686"/>
        <dbReference type="ChEBI" id="CHEBI:15378"/>
        <dbReference type="ChEBI" id="CHEBI:57338"/>
        <dbReference type="ChEBI" id="CHEBI:57692"/>
        <dbReference type="ChEBI" id="CHEBI:58307"/>
        <dbReference type="ChEBI" id="CHEBI:62500"/>
    </reaction>
    <physiologicalReaction direction="left-to-right" evidence="26">
        <dbReference type="Rhea" id="RHEA:44181"/>
    </physiologicalReaction>
</comment>